<dbReference type="Gene3D" id="1.10.287.130">
    <property type="match status" value="1"/>
</dbReference>
<keyword evidence="6" id="KW-0547">Nucleotide-binding</keyword>
<evidence type="ECO:0000256" key="8">
    <source>
        <dbReference type="ARBA" id="ARBA00022840"/>
    </source>
</evidence>
<evidence type="ECO:0000313" key="12">
    <source>
        <dbReference type="Proteomes" id="UP000077134"/>
    </source>
</evidence>
<dbReference type="GO" id="GO:0005524">
    <property type="term" value="F:ATP binding"/>
    <property type="evidence" value="ECO:0007669"/>
    <property type="project" value="UniProtKB-KW"/>
</dbReference>
<evidence type="ECO:0000259" key="10">
    <source>
        <dbReference type="PROSITE" id="PS50109"/>
    </source>
</evidence>
<keyword evidence="9" id="KW-0902">Two-component regulatory system</keyword>
<comment type="subcellular location">
    <subcellularLocation>
        <location evidence="2">Membrane</location>
    </subcellularLocation>
</comment>
<dbReference type="InterPro" id="IPR050351">
    <property type="entry name" value="BphY/WalK/GraS-like"/>
</dbReference>
<dbReference type="Gene3D" id="3.30.565.10">
    <property type="entry name" value="Histidine kinase-like ATPase, C-terminal domain"/>
    <property type="match status" value="1"/>
</dbReference>
<dbReference type="InterPro" id="IPR036097">
    <property type="entry name" value="HisK_dim/P_sf"/>
</dbReference>
<dbReference type="SUPFAM" id="SSF47384">
    <property type="entry name" value="Homodimeric domain of signal transducing histidine kinase"/>
    <property type="match status" value="1"/>
</dbReference>
<dbReference type="GO" id="GO:0016036">
    <property type="term" value="P:cellular response to phosphate starvation"/>
    <property type="evidence" value="ECO:0007669"/>
    <property type="project" value="TreeGrafter"/>
</dbReference>
<dbReference type="Proteomes" id="UP000077134">
    <property type="component" value="Unassembled WGS sequence"/>
</dbReference>
<dbReference type="Pfam" id="PF02518">
    <property type="entry name" value="HATPase_c"/>
    <property type="match status" value="1"/>
</dbReference>
<evidence type="ECO:0000256" key="1">
    <source>
        <dbReference type="ARBA" id="ARBA00000085"/>
    </source>
</evidence>
<evidence type="ECO:0000256" key="5">
    <source>
        <dbReference type="ARBA" id="ARBA00022679"/>
    </source>
</evidence>
<dbReference type="RefSeq" id="WP_068660779.1">
    <property type="nucleotide sequence ID" value="NZ_CP017770.1"/>
</dbReference>
<dbReference type="InterPro" id="IPR036890">
    <property type="entry name" value="HATPase_C_sf"/>
</dbReference>
<dbReference type="STRING" id="1763538.LPB68_12250"/>
<sequence>MIYAVIALVLLVLILLLRLVLIKKELRSLSYQMERFHQGLTGKKIDISLLDKDLEDLAGNINQLIDLTVQSNRNRIRNDRELRQAIANMSHDLRTPLTSIRGYIQLLEVNNASVEKRQKYISIAHTTTKRLHSLLDDFFELSTVQSNDYHLKFEPLQLNSLLWEIMASFYDRFNERQLEPKFHVTDEVVIIHADESAVKRVLENIISNVVKHATGEVSICLKKLSGKIVLVVSNEAGNLNDHDIGRLFDRFYTADQSRSGRRSGLGLSIAHSLMLKMNGRLTAELNDGYLEMKCEWNQ</sequence>
<dbReference type="SUPFAM" id="SSF55874">
    <property type="entry name" value="ATPase domain of HSP90 chaperone/DNA topoisomerase II/histidine kinase"/>
    <property type="match status" value="1"/>
</dbReference>
<gene>
    <name evidence="11" type="ORF">PNBC_18640</name>
</gene>
<dbReference type="Pfam" id="PF00512">
    <property type="entry name" value="HisKA"/>
    <property type="match status" value="1"/>
</dbReference>
<dbReference type="PANTHER" id="PTHR45453:SF1">
    <property type="entry name" value="PHOSPHATE REGULON SENSOR PROTEIN PHOR"/>
    <property type="match status" value="1"/>
</dbReference>
<dbReference type="SMART" id="SM00388">
    <property type="entry name" value="HisKA"/>
    <property type="match status" value="1"/>
</dbReference>
<evidence type="ECO:0000256" key="2">
    <source>
        <dbReference type="ARBA" id="ARBA00004370"/>
    </source>
</evidence>
<keyword evidence="5" id="KW-0808">Transferase</keyword>
<reference evidence="11 12" key="1">
    <citation type="submission" date="2016-02" db="EMBL/GenBank/DDBJ databases">
        <title>Paenibacillus sp. LPB0068, isolated from Crassostrea gigas.</title>
        <authorList>
            <person name="Shin S.-K."/>
            <person name="Yi H."/>
        </authorList>
    </citation>
    <scope>NUCLEOTIDE SEQUENCE [LARGE SCALE GENOMIC DNA]</scope>
    <source>
        <strain evidence="11 12">LPB0068</strain>
    </source>
</reference>
<evidence type="ECO:0000256" key="4">
    <source>
        <dbReference type="ARBA" id="ARBA00022553"/>
    </source>
</evidence>
<protein>
    <recommendedName>
        <fullName evidence="3">histidine kinase</fullName>
        <ecNumber evidence="3">2.7.13.3</ecNumber>
    </recommendedName>
</protein>
<dbReference type="EC" id="2.7.13.3" evidence="3"/>
<feature type="domain" description="Histidine kinase" evidence="10">
    <location>
        <begin position="88"/>
        <end position="284"/>
    </location>
</feature>
<dbReference type="PANTHER" id="PTHR45453">
    <property type="entry name" value="PHOSPHATE REGULON SENSOR PROTEIN PHOR"/>
    <property type="match status" value="1"/>
</dbReference>
<dbReference type="SMART" id="SM00387">
    <property type="entry name" value="HATPase_c"/>
    <property type="match status" value="1"/>
</dbReference>
<keyword evidence="12" id="KW-1185">Reference proteome</keyword>
<proteinExistence type="predicted"/>
<dbReference type="OrthoDB" id="9792991at2"/>
<comment type="catalytic activity">
    <reaction evidence="1">
        <text>ATP + protein L-histidine = ADP + protein N-phospho-L-histidine.</text>
        <dbReference type="EC" id="2.7.13.3"/>
    </reaction>
</comment>
<keyword evidence="7 11" id="KW-0418">Kinase</keyword>
<comment type="caution">
    <text evidence="11">The sequence shown here is derived from an EMBL/GenBank/DDBJ whole genome shotgun (WGS) entry which is preliminary data.</text>
</comment>
<evidence type="ECO:0000256" key="6">
    <source>
        <dbReference type="ARBA" id="ARBA00022741"/>
    </source>
</evidence>
<dbReference type="CDD" id="cd00075">
    <property type="entry name" value="HATPase"/>
    <property type="match status" value="1"/>
</dbReference>
<keyword evidence="8" id="KW-0067">ATP-binding</keyword>
<dbReference type="AlphaFoldDB" id="A0A167BEJ2"/>
<dbReference type="InterPro" id="IPR003594">
    <property type="entry name" value="HATPase_dom"/>
</dbReference>
<organism evidence="11 12">
    <name type="scientific">Paenibacillus crassostreae</name>
    <dbReference type="NCBI Taxonomy" id="1763538"/>
    <lineage>
        <taxon>Bacteria</taxon>
        <taxon>Bacillati</taxon>
        <taxon>Bacillota</taxon>
        <taxon>Bacilli</taxon>
        <taxon>Bacillales</taxon>
        <taxon>Paenibacillaceae</taxon>
        <taxon>Paenibacillus</taxon>
    </lineage>
</organism>
<dbReference type="EMBL" id="LSFN01000036">
    <property type="protein sequence ID" value="OAB72000.1"/>
    <property type="molecule type" value="Genomic_DNA"/>
</dbReference>
<dbReference type="CDD" id="cd00082">
    <property type="entry name" value="HisKA"/>
    <property type="match status" value="1"/>
</dbReference>
<evidence type="ECO:0000256" key="3">
    <source>
        <dbReference type="ARBA" id="ARBA00012438"/>
    </source>
</evidence>
<accession>A0A167BEJ2</accession>
<evidence type="ECO:0000256" key="9">
    <source>
        <dbReference type="ARBA" id="ARBA00023012"/>
    </source>
</evidence>
<dbReference type="InterPro" id="IPR003661">
    <property type="entry name" value="HisK_dim/P_dom"/>
</dbReference>
<dbReference type="InterPro" id="IPR005467">
    <property type="entry name" value="His_kinase_dom"/>
</dbReference>
<evidence type="ECO:0000313" key="11">
    <source>
        <dbReference type="EMBL" id="OAB72000.1"/>
    </source>
</evidence>
<dbReference type="GO" id="GO:0004721">
    <property type="term" value="F:phosphoprotein phosphatase activity"/>
    <property type="evidence" value="ECO:0007669"/>
    <property type="project" value="TreeGrafter"/>
</dbReference>
<keyword evidence="4" id="KW-0597">Phosphoprotein</keyword>
<dbReference type="GO" id="GO:0000155">
    <property type="term" value="F:phosphorelay sensor kinase activity"/>
    <property type="evidence" value="ECO:0007669"/>
    <property type="project" value="InterPro"/>
</dbReference>
<name>A0A167BEJ2_9BACL</name>
<evidence type="ECO:0000256" key="7">
    <source>
        <dbReference type="ARBA" id="ARBA00022777"/>
    </source>
</evidence>
<dbReference type="PROSITE" id="PS50109">
    <property type="entry name" value="HIS_KIN"/>
    <property type="match status" value="1"/>
</dbReference>
<dbReference type="GO" id="GO:0005886">
    <property type="term" value="C:plasma membrane"/>
    <property type="evidence" value="ECO:0007669"/>
    <property type="project" value="TreeGrafter"/>
</dbReference>
<dbReference type="KEGG" id="pcx:LPB68_12250"/>